<organism evidence="1">
    <name type="scientific">uncultured Caudovirales phage</name>
    <dbReference type="NCBI Taxonomy" id="2100421"/>
    <lineage>
        <taxon>Viruses</taxon>
        <taxon>Duplodnaviria</taxon>
        <taxon>Heunggongvirae</taxon>
        <taxon>Uroviricota</taxon>
        <taxon>Caudoviricetes</taxon>
        <taxon>Peduoviridae</taxon>
        <taxon>Maltschvirus</taxon>
        <taxon>Maltschvirus maltsch</taxon>
    </lineage>
</organism>
<gene>
    <name evidence="1" type="ORF">UFOVP17_53</name>
</gene>
<dbReference type="InterPro" id="IPR031875">
    <property type="entry name" value="RecA_dep_nuc"/>
</dbReference>
<sequence length="97" mass="10833">MVKAIKQDKVRFQKLVDLGCVVCLKEGHGHSQPEIHHIRKGQGMGQRAESAKTIPLCSQHHRIGGYGIALHAGQKEFESRYGDEQSLLEFTNKLINA</sequence>
<dbReference type="EMBL" id="LR796154">
    <property type="protein sequence ID" value="CAB4122073.1"/>
    <property type="molecule type" value="Genomic_DNA"/>
</dbReference>
<protein>
    <submittedName>
        <fullName evidence="1">Recombination enhancement, RecA-dependent nuclease</fullName>
    </submittedName>
</protein>
<accession>A0A6J5KL97</accession>
<reference evidence="1" key="1">
    <citation type="submission" date="2020-04" db="EMBL/GenBank/DDBJ databases">
        <authorList>
            <person name="Chiriac C."/>
            <person name="Salcher M."/>
            <person name="Ghai R."/>
            <person name="Kavagutti S V."/>
        </authorList>
    </citation>
    <scope>NUCLEOTIDE SEQUENCE</scope>
</reference>
<proteinExistence type="predicted"/>
<name>A0A6J5KL97_9CAUD</name>
<evidence type="ECO:0000313" key="1">
    <source>
        <dbReference type="EMBL" id="CAB4122073.1"/>
    </source>
</evidence>
<dbReference type="Gene3D" id="3.30.40.190">
    <property type="match status" value="1"/>
</dbReference>
<dbReference type="Pfam" id="PF16786">
    <property type="entry name" value="RecA_dep_nuc"/>
    <property type="match status" value="1"/>
</dbReference>